<accession>A0A7L4UNI6</accession>
<dbReference type="Gene3D" id="2.160.10.10">
    <property type="entry name" value="Hexapeptide repeat proteins"/>
    <property type="match status" value="1"/>
</dbReference>
<dbReference type="AlphaFoldDB" id="A0A7L4UNI6"/>
<organism evidence="3 4">
    <name type="scientific">Balneicella halophila</name>
    <dbReference type="NCBI Taxonomy" id="1537566"/>
    <lineage>
        <taxon>Bacteria</taxon>
        <taxon>Pseudomonadati</taxon>
        <taxon>Bacteroidota</taxon>
        <taxon>Bacteroidia</taxon>
        <taxon>Bacteroidales</taxon>
        <taxon>Balneicellaceae</taxon>
        <taxon>Balneicella</taxon>
    </lineage>
</organism>
<evidence type="ECO:0000259" key="1">
    <source>
        <dbReference type="Pfam" id="PF16314"/>
    </source>
</evidence>
<dbReference type="SUPFAM" id="SSF51161">
    <property type="entry name" value="Trimeric LpxA-like enzymes"/>
    <property type="match status" value="1"/>
</dbReference>
<protein>
    <submittedName>
        <fullName evidence="3">Uncharacterized protein DUF4954</fullName>
    </submittedName>
</protein>
<name>A0A7L4UNI6_BALHA</name>
<proteinExistence type="predicted"/>
<dbReference type="RefSeq" id="WP_116496296.1">
    <property type="nucleotide sequence ID" value="NZ_QENZ01000004.1"/>
</dbReference>
<dbReference type="InterPro" id="IPR011004">
    <property type="entry name" value="Trimer_LpxA-like_sf"/>
</dbReference>
<dbReference type="EMBL" id="QENZ01000004">
    <property type="protein sequence ID" value="PVX50740.1"/>
    <property type="molecule type" value="Genomic_DNA"/>
</dbReference>
<feature type="domain" description="DUF4954" evidence="1">
    <location>
        <begin position="3"/>
        <end position="435"/>
    </location>
</feature>
<dbReference type="Pfam" id="PF16314">
    <property type="entry name" value="DUF4954"/>
    <property type="match status" value="1"/>
</dbReference>
<evidence type="ECO:0000259" key="2">
    <source>
        <dbReference type="Pfam" id="PF20683"/>
    </source>
</evidence>
<gene>
    <name evidence="3" type="ORF">C7377_1056</name>
</gene>
<evidence type="ECO:0000313" key="3">
    <source>
        <dbReference type="EMBL" id="PVX50740.1"/>
    </source>
</evidence>
<dbReference type="OrthoDB" id="9814955at2"/>
<reference evidence="3 4" key="1">
    <citation type="submission" date="2018-05" db="EMBL/GenBank/DDBJ databases">
        <title>Genomic Encyclopedia of Type Strains, Phase IV (KMG-IV): sequencing the most valuable type-strain genomes for metagenomic binning, comparative biology and taxonomic classification.</title>
        <authorList>
            <person name="Goeker M."/>
        </authorList>
    </citation>
    <scope>NUCLEOTIDE SEQUENCE [LARGE SCALE GENOMIC DNA]</scope>
    <source>
        <strain evidence="3 4">DSM 28579</strain>
    </source>
</reference>
<dbReference type="InterPro" id="IPR049208">
    <property type="entry name" value="DUF6819"/>
</dbReference>
<dbReference type="Proteomes" id="UP000251835">
    <property type="component" value="Unassembled WGS sequence"/>
</dbReference>
<dbReference type="InterPro" id="IPR032533">
    <property type="entry name" value="DUF4954"/>
</dbReference>
<sequence length="666" mass="75208">MKYQQLTEQEILKLESQGCSAENWGDVLITSKTALNNIRHVHFSGKNKIGEISGENRSYGNVIRPNGISYAHLHNCKIGDRPFIKNIKNYIANYVVGDDVVIENIDIMATEGESCFGNGVIVECINEGGGRAFPIFDYLSAQMAYILSMYRHRTQMIEYLTSMISAHAHSIKSDQGTVGDHVVICNVRKLKNVCIGEYARIDGASSLENGSINSYKEAPIYIGNEVMAKDFIISSDSLVDNATLISKCFVGQGCVLDKHYSAENSVFFANSQGFNGEASAIFAGPFTVTHHKSTLLIAGMFSFMNAGSGSNQSNHMYKLGPIHQGILERGAKTTSNSYLLWPAKVGAFTLVMGRHYHNTDSSDLPFSYLIENNDESVLAPGVNLRSVGTVRDAQKWPKRDRRHENYRNDCINFNLLSPFTINKMYEGLQILKELERVSGHNVDEYTYQGLKIRRPALLRGMELYRVGIYKFLGNSLISRIYQKEINSTKDLQKVLKPDEPLGKGKWVDVGGLICPLEVLDQLLDDIENDKIPCLNSLQEYFANIHSKYYEMEWTWVADLFEKLEGRKVESLTPEDFIKLVEYWKESVVGLDKTLYDDAKKEFSLSTQVGFGVDGDEEERRLDFESVRGDFDTNSNVQEILEHIKRKTHLGNRVIDQMKELIEKESK</sequence>
<keyword evidence="4" id="KW-1185">Reference proteome</keyword>
<feature type="domain" description="DUF6819" evidence="2">
    <location>
        <begin position="488"/>
        <end position="656"/>
    </location>
</feature>
<dbReference type="Pfam" id="PF20683">
    <property type="entry name" value="DUF6819"/>
    <property type="match status" value="1"/>
</dbReference>
<evidence type="ECO:0000313" key="4">
    <source>
        <dbReference type="Proteomes" id="UP000251835"/>
    </source>
</evidence>
<comment type="caution">
    <text evidence="3">The sequence shown here is derived from an EMBL/GenBank/DDBJ whole genome shotgun (WGS) entry which is preliminary data.</text>
</comment>